<protein>
    <submittedName>
        <fullName evidence="2">Uncharacterized protein</fullName>
    </submittedName>
</protein>
<organism evidence="2 3">
    <name type="scientific">Pelagibaculum spongiae</name>
    <dbReference type="NCBI Taxonomy" id="2080658"/>
    <lineage>
        <taxon>Bacteria</taxon>
        <taxon>Pseudomonadati</taxon>
        <taxon>Pseudomonadota</taxon>
        <taxon>Gammaproteobacteria</taxon>
        <taxon>Oceanospirillales</taxon>
        <taxon>Pelagibaculum</taxon>
    </lineage>
</organism>
<proteinExistence type="predicted"/>
<evidence type="ECO:0000313" key="2">
    <source>
        <dbReference type="EMBL" id="PVZ69521.1"/>
    </source>
</evidence>
<sequence>MVTAFIFLIATRYMLYVEMERELSSQLIRANFSYFIVWIMAYWFAITSRKMITNSIIGFFAVILSPSIMPLVGYILLIVMYKIRRIKVNPIKKTANK</sequence>
<evidence type="ECO:0000313" key="3">
    <source>
        <dbReference type="Proteomes" id="UP000244906"/>
    </source>
</evidence>
<reference evidence="2 3" key="1">
    <citation type="submission" date="2018-04" db="EMBL/GenBank/DDBJ databases">
        <title>Thalassorhabdus spongiae gen. nov., sp. nov., isolated from a marine sponge in South-West Iceland.</title>
        <authorList>
            <person name="Knobloch S."/>
            <person name="Daussin A."/>
            <person name="Johannsson R."/>
            <person name="Marteinsson V.T."/>
        </authorList>
    </citation>
    <scope>NUCLEOTIDE SEQUENCE [LARGE SCALE GENOMIC DNA]</scope>
    <source>
        <strain evidence="2 3">Hp12</strain>
    </source>
</reference>
<gene>
    <name evidence="2" type="ORF">DC094_09330</name>
</gene>
<feature type="transmembrane region" description="Helical" evidence="1">
    <location>
        <begin position="57"/>
        <end position="83"/>
    </location>
</feature>
<accession>A0A2V1GV10</accession>
<feature type="transmembrane region" description="Helical" evidence="1">
    <location>
        <begin position="27"/>
        <end position="45"/>
    </location>
</feature>
<keyword evidence="3" id="KW-1185">Reference proteome</keyword>
<keyword evidence="1" id="KW-1133">Transmembrane helix</keyword>
<evidence type="ECO:0000256" key="1">
    <source>
        <dbReference type="SAM" id="Phobius"/>
    </source>
</evidence>
<keyword evidence="1" id="KW-0472">Membrane</keyword>
<dbReference type="EMBL" id="QDDL01000003">
    <property type="protein sequence ID" value="PVZ69521.1"/>
    <property type="molecule type" value="Genomic_DNA"/>
</dbReference>
<dbReference type="AlphaFoldDB" id="A0A2V1GV10"/>
<dbReference type="Proteomes" id="UP000244906">
    <property type="component" value="Unassembled WGS sequence"/>
</dbReference>
<comment type="caution">
    <text evidence="2">The sequence shown here is derived from an EMBL/GenBank/DDBJ whole genome shotgun (WGS) entry which is preliminary data.</text>
</comment>
<keyword evidence="1" id="KW-0812">Transmembrane</keyword>
<name>A0A2V1GV10_9GAMM</name>